<evidence type="ECO:0000256" key="1">
    <source>
        <dbReference type="SAM" id="MobiDB-lite"/>
    </source>
</evidence>
<dbReference type="AlphaFoldDB" id="A0A921UXS8"/>
<dbReference type="EMBL" id="CM027681">
    <property type="protein sequence ID" value="KAG0545711.1"/>
    <property type="molecule type" value="Genomic_DNA"/>
</dbReference>
<feature type="region of interest" description="Disordered" evidence="1">
    <location>
        <begin position="1"/>
        <end position="40"/>
    </location>
</feature>
<dbReference type="Proteomes" id="UP000807115">
    <property type="component" value="Chromosome 2"/>
</dbReference>
<sequence>MMLFTDDSHRDLKVKEAAASMARPAGAGAGKKKEEAGASETRVPLACLFPIESKAEARPVGAGKKRKASAAEPRPAGAGKKTEDATATAEKKEAGSLWKEGEMLKLRKELREAQRLWGEMREKAIRGALATKTTQEPAVDEKKKKKVVRVILPDGCIDDIIESRCMMPDLSARQMARCSKEHRQSYAMIKIINAKRRAYYQALIRQRDAFGFAYDEEEVTDDEENDDEEVAPAVVKN</sequence>
<gene>
    <name evidence="2" type="ORF">BDA96_02G385700</name>
</gene>
<feature type="region of interest" description="Disordered" evidence="1">
    <location>
        <begin position="56"/>
        <end position="96"/>
    </location>
</feature>
<feature type="compositionally biased region" description="Low complexity" evidence="1">
    <location>
        <begin position="17"/>
        <end position="26"/>
    </location>
</feature>
<feature type="compositionally biased region" description="Basic and acidic residues" evidence="1">
    <location>
        <begin position="1"/>
        <end position="16"/>
    </location>
</feature>
<reference evidence="2" key="1">
    <citation type="journal article" date="2019" name="BMC Genomics">
        <title>A new reference genome for Sorghum bicolor reveals high levels of sequence similarity between sweet and grain genotypes: implications for the genetics of sugar metabolism.</title>
        <authorList>
            <person name="Cooper E.A."/>
            <person name="Brenton Z.W."/>
            <person name="Flinn B.S."/>
            <person name="Jenkins J."/>
            <person name="Shu S."/>
            <person name="Flowers D."/>
            <person name="Luo F."/>
            <person name="Wang Y."/>
            <person name="Xia P."/>
            <person name="Barry K."/>
            <person name="Daum C."/>
            <person name="Lipzen A."/>
            <person name="Yoshinaga Y."/>
            <person name="Schmutz J."/>
            <person name="Saski C."/>
            <person name="Vermerris W."/>
            <person name="Kresovich S."/>
        </authorList>
    </citation>
    <scope>NUCLEOTIDE SEQUENCE</scope>
</reference>
<feature type="compositionally biased region" description="Acidic residues" evidence="1">
    <location>
        <begin position="216"/>
        <end position="230"/>
    </location>
</feature>
<feature type="region of interest" description="Disordered" evidence="1">
    <location>
        <begin position="216"/>
        <end position="237"/>
    </location>
</feature>
<reference evidence="2" key="2">
    <citation type="submission" date="2020-10" db="EMBL/GenBank/DDBJ databases">
        <authorList>
            <person name="Cooper E.A."/>
            <person name="Brenton Z.W."/>
            <person name="Flinn B.S."/>
            <person name="Jenkins J."/>
            <person name="Shu S."/>
            <person name="Flowers D."/>
            <person name="Luo F."/>
            <person name="Wang Y."/>
            <person name="Xia P."/>
            <person name="Barry K."/>
            <person name="Daum C."/>
            <person name="Lipzen A."/>
            <person name="Yoshinaga Y."/>
            <person name="Schmutz J."/>
            <person name="Saski C."/>
            <person name="Vermerris W."/>
            <person name="Kresovich S."/>
        </authorList>
    </citation>
    <scope>NUCLEOTIDE SEQUENCE</scope>
</reference>
<feature type="compositionally biased region" description="Basic and acidic residues" evidence="1">
    <location>
        <begin position="80"/>
        <end position="96"/>
    </location>
</feature>
<evidence type="ECO:0000313" key="3">
    <source>
        <dbReference type="Proteomes" id="UP000807115"/>
    </source>
</evidence>
<proteinExistence type="predicted"/>
<comment type="caution">
    <text evidence="2">The sequence shown here is derived from an EMBL/GenBank/DDBJ whole genome shotgun (WGS) entry which is preliminary data.</text>
</comment>
<name>A0A921UXS8_SORBI</name>
<evidence type="ECO:0000313" key="2">
    <source>
        <dbReference type="EMBL" id="KAG0545711.1"/>
    </source>
</evidence>
<organism evidence="2 3">
    <name type="scientific">Sorghum bicolor</name>
    <name type="common">Sorghum</name>
    <name type="synonym">Sorghum vulgare</name>
    <dbReference type="NCBI Taxonomy" id="4558"/>
    <lineage>
        <taxon>Eukaryota</taxon>
        <taxon>Viridiplantae</taxon>
        <taxon>Streptophyta</taxon>
        <taxon>Embryophyta</taxon>
        <taxon>Tracheophyta</taxon>
        <taxon>Spermatophyta</taxon>
        <taxon>Magnoliopsida</taxon>
        <taxon>Liliopsida</taxon>
        <taxon>Poales</taxon>
        <taxon>Poaceae</taxon>
        <taxon>PACMAD clade</taxon>
        <taxon>Panicoideae</taxon>
        <taxon>Andropogonodae</taxon>
        <taxon>Andropogoneae</taxon>
        <taxon>Sorghinae</taxon>
        <taxon>Sorghum</taxon>
    </lineage>
</organism>
<accession>A0A921UXS8</accession>
<protein>
    <submittedName>
        <fullName evidence="2">Uncharacterized protein</fullName>
    </submittedName>
</protein>